<proteinExistence type="predicted"/>
<evidence type="ECO:0000313" key="3">
    <source>
        <dbReference type="Proteomes" id="UP001083770"/>
    </source>
</evidence>
<dbReference type="EMBL" id="JAPWGW010000002">
    <property type="protein sequence ID" value="MCZ4298244.1"/>
    <property type="molecule type" value="Genomic_DNA"/>
</dbReference>
<dbReference type="Pfam" id="PF22726">
    <property type="entry name" value="NCAB2"/>
    <property type="match status" value="1"/>
</dbReference>
<accession>A0ABT4LYM7</accession>
<sequence length="940" mass="105809">MEALGQSGPIDPGLRRFLMELWGMDPEFAAKMMSRLSDAAWDGIRDDVQRFVRAWRRKDPGVEVLSFMVGTGRSEFAETIFEDLASEKERRRERQLTRRGGFHPDVLGPDWSAKAEGLSRSQRRILVHDLAYSGGDRGLDMAIELSAGDTETDHLGFVLDEIHYLGRKDKSTALFAAMTEASADKWALDERYREIAAEHDPERYRATLKRIIKKGPNTTGGVHARMILCELDGELFPADLIEAGLALDDQSKDNRHWHLHRFSEDAPSALSDVLLEHMKTGKVLYRLHEYVTKVNPAQADDILSFLLDDRRERHDGLGMATHLKPGQLRCVLTEALQICRTLEGADRYAMRDERSRLARLMDVLKNSDNTRLIQILINSPAKNRSEVVLLMKLVTGWKGADHHDERGLSPTGLASLGLHSAIDRWCRLLLAVPDKSSDDLQLALRALAVPGRVSALKRMHEVHEAELLQYEQEHADNPSRLRLRGGYPGDYRRREPFMRHGWPEAKALLLGYIGDERFELGAAIALRKFAPFVAADVQGKGLFPNDRSHELKRERRAVCLERGPSASCHHIAARILDRVAEIDLDAKDGWARARSLAASAAWMDCGPRLAEVIDLIRRDPEPVKSLAILEALAETGQPLKADWILPGLAAAEAEYFAQTWRSENDFYILRPWLDLLARSDTPLELIARKAKHPREVHQWQAGDFISLLMLEDADAMVDAIEALHAECRLGHGDYDRIRALFRVGSDRALSLLLDDVLEGRYQDLLHFGFHGPNAIADMLEREPDKLKAAVAKAASNDNARGNAAYRLGSLCRGAQTAKLFEIALEESRSGSEAMIWRVLAEHMLEGQCTRYEPLGPGSYKLHQKSVGELRQSLFSWVLAEPEEPFWRKLLAGVDDLVSQHGGHPDDPRHPDVVTGVPYPDFEPDIWAKVRILENPPSHFD</sequence>
<name>A0ABT4LYM7_9PROT</name>
<keyword evidence="3" id="KW-1185">Reference proteome</keyword>
<dbReference type="InterPro" id="IPR054732">
    <property type="entry name" value="NCAB2"/>
</dbReference>
<protein>
    <recommendedName>
        <fullName evidence="1">NACHT C-terminal Alpha/Beta 2 domain-containing protein</fullName>
    </recommendedName>
</protein>
<feature type="domain" description="NACHT C-terminal Alpha/Beta 2" evidence="1">
    <location>
        <begin position="843"/>
        <end position="919"/>
    </location>
</feature>
<evidence type="ECO:0000313" key="2">
    <source>
        <dbReference type="EMBL" id="MCZ4298244.1"/>
    </source>
</evidence>
<evidence type="ECO:0000259" key="1">
    <source>
        <dbReference type="Pfam" id="PF22726"/>
    </source>
</evidence>
<gene>
    <name evidence="2" type="ORF">O4G74_09265</name>
</gene>
<comment type="caution">
    <text evidence="2">The sequence shown here is derived from an EMBL/GenBank/DDBJ whole genome shotgun (WGS) entry which is preliminary data.</text>
</comment>
<organism evidence="2 3">
    <name type="scientific">Henriciella marina</name>
    <dbReference type="NCBI Taxonomy" id="453851"/>
    <lineage>
        <taxon>Bacteria</taxon>
        <taxon>Pseudomonadati</taxon>
        <taxon>Pseudomonadota</taxon>
        <taxon>Alphaproteobacteria</taxon>
        <taxon>Hyphomonadales</taxon>
        <taxon>Hyphomonadaceae</taxon>
        <taxon>Henriciella</taxon>
    </lineage>
</organism>
<dbReference type="Proteomes" id="UP001083770">
    <property type="component" value="Unassembled WGS sequence"/>
</dbReference>
<reference evidence="2" key="1">
    <citation type="submission" date="2022-12" db="EMBL/GenBank/DDBJ databases">
        <title>Bacterial isolates from different developmental stages of Nematostella vectensis.</title>
        <authorList>
            <person name="Fraune S."/>
        </authorList>
    </citation>
    <scope>NUCLEOTIDE SEQUENCE</scope>
    <source>
        <strain evidence="2">G21632-S1</strain>
    </source>
</reference>